<reference evidence="6 7" key="1">
    <citation type="submission" date="2022-07" db="EMBL/GenBank/DDBJ databases">
        <authorList>
            <person name="Xamxidin M."/>
            <person name="Wu M."/>
        </authorList>
    </citation>
    <scope>NUCLEOTIDE SEQUENCE [LARGE SCALE GENOMIC DNA]</scope>
    <source>
        <strain evidence="6 7">NBRC 111650</strain>
    </source>
</reference>
<evidence type="ECO:0000256" key="2">
    <source>
        <dbReference type="ARBA" id="ARBA00022692"/>
    </source>
</evidence>
<dbReference type="EMBL" id="JANIGO010000001">
    <property type="protein sequence ID" value="MCQ8895118.1"/>
    <property type="molecule type" value="Genomic_DNA"/>
</dbReference>
<dbReference type="Proteomes" id="UP001204142">
    <property type="component" value="Unassembled WGS sequence"/>
</dbReference>
<sequence>MPNTSNVNILQSLRTILSGMVAEPGHDADILPLHHLVVWLRHDALGSHFELDRRCTLLLDLLQADVSVRLQVKAYLEQFLLERRYRYTVAELGILGNETFGQAMKNRLFQRLLPATVEDRTLRETLGLLFDKTNDHEWVQQIKIHHWQRLVGLLDWAQADLPAWVRVQQEMLEALELLAVRVASLGVESEFTRCLDAADRTTTPFVEQHLELRQVVAQAQQAMKQRASVERLADHLDVLLDQCMDYIRKAHGQARVQGTSVTLSLILIRLEQSISRMRQLLKLTGLLPCDSRLALSVEFFGALVREENRKHSLSDLWTSLTDKLAVRVTEHASKTGEKYATETPAEYWQMAKAAIGAGVIVGALSLIKAQMAAWHVPPLWEAILFSLNYGIGFVIIHLLHFTIATKQPAMTAARIAAALDSSNGRLTSIDRVVELVVQVARTQFVAIMGNMLLAFLSALLIALACTALFGHSPISLEKSEKMLLELNPVLSGAIPHAAIAGVFLFLAGIISGYYDNLSMYHRIPDRLRKVPWLRRLLGVARLNRLANYLVNNTGALAGNFLFGCMLGSAGFVGFLLGLPIDIRHITFSSANLAYAMEAQGFGLNPWEVAFYAGTAVAIGLTNLAVSFSLAFYTALKARGVRRREVVKLAGGLGRRFLKRPRDFFYPPRPQPVVDTAASIKPEQAD</sequence>
<comment type="caution">
    <text evidence="6">The sequence shown here is derived from an EMBL/GenBank/DDBJ whole genome shotgun (WGS) entry which is preliminary data.</text>
</comment>
<dbReference type="RefSeq" id="WP_256762789.1">
    <property type="nucleotide sequence ID" value="NZ_JANIGO010000001.1"/>
</dbReference>
<evidence type="ECO:0000313" key="6">
    <source>
        <dbReference type="EMBL" id="MCQ8895118.1"/>
    </source>
</evidence>
<evidence type="ECO:0000256" key="3">
    <source>
        <dbReference type="ARBA" id="ARBA00022989"/>
    </source>
</evidence>
<dbReference type="InterPro" id="IPR023271">
    <property type="entry name" value="Aquaporin-like"/>
</dbReference>
<evidence type="ECO:0000256" key="5">
    <source>
        <dbReference type="SAM" id="Phobius"/>
    </source>
</evidence>
<proteinExistence type="predicted"/>
<dbReference type="Pfam" id="PF10136">
    <property type="entry name" value="SpecificRecomb"/>
    <property type="match status" value="1"/>
</dbReference>
<dbReference type="PIRSF" id="PIRSF015380">
    <property type="entry name" value="Site-sp_rcmb"/>
    <property type="match status" value="1"/>
</dbReference>
<feature type="transmembrane region" description="Helical" evidence="5">
    <location>
        <begin position="347"/>
        <end position="367"/>
    </location>
</feature>
<gene>
    <name evidence="6" type="ORF">NQT62_01535</name>
</gene>
<keyword evidence="7" id="KW-1185">Reference proteome</keyword>
<keyword evidence="2 5" id="KW-0812">Transmembrane</keyword>
<comment type="subcellular location">
    <subcellularLocation>
        <location evidence="1">Membrane</location>
        <topology evidence="1">Multi-pass membrane protein</topology>
    </subcellularLocation>
</comment>
<name>A0ABT1WE16_9BURK</name>
<organism evidence="6 7">
    <name type="scientific">Limnobacter humi</name>
    <dbReference type="NCBI Taxonomy" id="1778671"/>
    <lineage>
        <taxon>Bacteria</taxon>
        <taxon>Pseudomonadati</taxon>
        <taxon>Pseudomonadota</taxon>
        <taxon>Betaproteobacteria</taxon>
        <taxon>Burkholderiales</taxon>
        <taxon>Burkholderiaceae</taxon>
        <taxon>Limnobacter</taxon>
    </lineage>
</organism>
<evidence type="ECO:0000313" key="7">
    <source>
        <dbReference type="Proteomes" id="UP001204142"/>
    </source>
</evidence>
<feature type="transmembrane region" description="Helical" evidence="5">
    <location>
        <begin position="379"/>
        <end position="400"/>
    </location>
</feature>
<keyword evidence="3 5" id="KW-1133">Transmembrane helix</keyword>
<keyword evidence="4 5" id="KW-0472">Membrane</keyword>
<dbReference type="Gene3D" id="1.20.1080.10">
    <property type="entry name" value="Glycerol uptake facilitator protein"/>
    <property type="match status" value="1"/>
</dbReference>
<feature type="transmembrane region" description="Helical" evidence="5">
    <location>
        <begin position="444"/>
        <end position="469"/>
    </location>
</feature>
<dbReference type="InterPro" id="IPR011385">
    <property type="entry name" value="Site-sp_rcmbase"/>
</dbReference>
<protein>
    <submittedName>
        <fullName evidence="6">Site-specific recombinase</fullName>
    </submittedName>
</protein>
<evidence type="ECO:0000256" key="4">
    <source>
        <dbReference type="ARBA" id="ARBA00023136"/>
    </source>
</evidence>
<accession>A0ABT1WE16</accession>
<evidence type="ECO:0000256" key="1">
    <source>
        <dbReference type="ARBA" id="ARBA00004141"/>
    </source>
</evidence>
<feature type="transmembrane region" description="Helical" evidence="5">
    <location>
        <begin position="489"/>
        <end position="514"/>
    </location>
</feature>
<feature type="transmembrane region" description="Helical" evidence="5">
    <location>
        <begin position="556"/>
        <end position="578"/>
    </location>
</feature>
<feature type="transmembrane region" description="Helical" evidence="5">
    <location>
        <begin position="609"/>
        <end position="635"/>
    </location>
</feature>